<dbReference type="GO" id="GO:0071111">
    <property type="term" value="F:cyclic-guanylate-specific phosphodiesterase activity"/>
    <property type="evidence" value="ECO:0007669"/>
    <property type="project" value="InterPro"/>
</dbReference>
<accession>A0A4Q0XVI3</accession>
<dbReference type="NCBIfam" id="TIGR00254">
    <property type="entry name" value="GGDEF"/>
    <property type="match status" value="1"/>
</dbReference>
<proteinExistence type="predicted"/>
<dbReference type="EMBL" id="PDKN01000002">
    <property type="protein sequence ID" value="RXJ60219.1"/>
    <property type="molecule type" value="Genomic_DNA"/>
</dbReference>
<dbReference type="PROSITE" id="PS50883">
    <property type="entry name" value="EAL"/>
    <property type="match status" value="1"/>
</dbReference>
<evidence type="ECO:0000313" key="4">
    <source>
        <dbReference type="EMBL" id="RXJ60219.1"/>
    </source>
</evidence>
<dbReference type="SUPFAM" id="SSF55073">
    <property type="entry name" value="Nucleotide cyclase"/>
    <property type="match status" value="1"/>
</dbReference>
<dbReference type="PANTHER" id="PTHR33121:SF79">
    <property type="entry name" value="CYCLIC DI-GMP PHOSPHODIESTERASE PDED-RELATED"/>
    <property type="match status" value="1"/>
</dbReference>
<comment type="caution">
    <text evidence="4">The sequence shown here is derived from an EMBL/GenBank/DDBJ whole genome shotgun (WGS) entry which is preliminary data.</text>
</comment>
<dbReference type="SMART" id="SM00267">
    <property type="entry name" value="GGDEF"/>
    <property type="match status" value="1"/>
</dbReference>
<reference evidence="4 5" key="1">
    <citation type="submission" date="2017-10" db="EMBL/GenBank/DDBJ databases">
        <title>Genomics of the genus Arcobacter.</title>
        <authorList>
            <person name="Perez-Cataluna A."/>
            <person name="Figueras M.J."/>
        </authorList>
    </citation>
    <scope>NUCLEOTIDE SEQUENCE [LARGE SCALE GENOMIC DNA]</scope>
    <source>
        <strain evidence="4 5">CECT 8987</strain>
    </source>
</reference>
<feature type="transmembrane region" description="Helical" evidence="1">
    <location>
        <begin position="290"/>
        <end position="312"/>
    </location>
</feature>
<feature type="domain" description="EAL" evidence="2">
    <location>
        <begin position="497"/>
        <end position="748"/>
    </location>
</feature>
<dbReference type="Proteomes" id="UP000290657">
    <property type="component" value="Unassembled WGS sequence"/>
</dbReference>
<name>A0A4Q0XVI3_9BACT</name>
<feature type="domain" description="GGDEF" evidence="3">
    <location>
        <begin position="357"/>
        <end position="488"/>
    </location>
</feature>
<dbReference type="Gene3D" id="3.30.450.20">
    <property type="entry name" value="PAS domain"/>
    <property type="match status" value="1"/>
</dbReference>
<dbReference type="PANTHER" id="PTHR33121">
    <property type="entry name" value="CYCLIC DI-GMP PHOSPHODIESTERASE PDEF"/>
    <property type="match status" value="1"/>
</dbReference>
<evidence type="ECO:0000313" key="5">
    <source>
        <dbReference type="Proteomes" id="UP000290657"/>
    </source>
</evidence>
<dbReference type="Pfam" id="PF00563">
    <property type="entry name" value="EAL"/>
    <property type="match status" value="1"/>
</dbReference>
<dbReference type="CDD" id="cd01949">
    <property type="entry name" value="GGDEF"/>
    <property type="match status" value="1"/>
</dbReference>
<dbReference type="Gene3D" id="3.20.20.450">
    <property type="entry name" value="EAL domain"/>
    <property type="match status" value="1"/>
</dbReference>
<dbReference type="CDD" id="cd01948">
    <property type="entry name" value="EAL"/>
    <property type="match status" value="1"/>
</dbReference>
<protein>
    <submittedName>
        <fullName evidence="4">Uncharacterized protein</fullName>
    </submittedName>
</protein>
<dbReference type="InterPro" id="IPR035919">
    <property type="entry name" value="EAL_sf"/>
</dbReference>
<evidence type="ECO:0000256" key="1">
    <source>
        <dbReference type="SAM" id="Phobius"/>
    </source>
</evidence>
<keyword evidence="1" id="KW-0472">Membrane</keyword>
<dbReference type="RefSeq" id="WP_128995568.1">
    <property type="nucleotide sequence ID" value="NZ_PDKN01000002.1"/>
</dbReference>
<dbReference type="Gene3D" id="3.30.70.270">
    <property type="match status" value="1"/>
</dbReference>
<dbReference type="Pfam" id="PF00990">
    <property type="entry name" value="GGDEF"/>
    <property type="match status" value="1"/>
</dbReference>
<dbReference type="InterPro" id="IPR043128">
    <property type="entry name" value="Rev_trsase/Diguanyl_cyclase"/>
</dbReference>
<dbReference type="SUPFAM" id="SSF141868">
    <property type="entry name" value="EAL domain-like"/>
    <property type="match status" value="1"/>
</dbReference>
<sequence length="748" mass="87708">MSFFRKKLWSIYYILLIAATLALILFSTLFWNQIQKQFIHEQESLTKITANSIESIFLQYETLLDVLGFQLSANNTYNSVHQTQKIFDHILDKKSAVLGFALARPNGVIYAKSSNLTHNLVNNLLEKEETRSTFLKAVASENMVIGRTYFHSTFKNIIVPIRKAIRSNENEVVSVIMSGIDLNRGFDFLKTQLDEYEKDIVLLREYDSFVQFEPHNHNISTYLKKVDKSFLITQLKEFDYDKIKESEKIYSFKYKTLFGDETALFSVKYIKKYELWAVVMAPYSLLYEQFFQIEIIALLIFLITSVLIYQLFKKIYLHEEKKKEQLYHQANFDELTSLYNRTYLSRFEKSLTIKGSKPFSLLFIDIDNFKNINDNYGHDYGDKVLIEASKRLISIASSQDILVRHSGDEFLFITYITDHEELRYLARKIIELLSQPYFIEQYNFMLGASIGIAQFPQDGSSFDEIKRYADFAMYEAKSHKNHYCIFENKIKNNYIKQFEIEQEMKLGLMKKEFYMHYQPQVDSNGNILGVEALVRWHNKNLGVIPPNEFIQIAESIGLMKNLGEFILKTTLMEISELQRLSNKRFKVSINVSVKQFMQKEFYETVLNMIKKFNIPSELITLEITENMFIEDIRYIARLLRKFKKHDIAISLDDFGTGYSSLNILKKLPIDELKIDKSFVDDILRSKEDLHMVEGIVSIAQKLNLDIVAEGIENRQQLECLEQMGCRVYQGYLFAKPMSKSDLLHFLEK</sequence>
<dbReference type="SMART" id="SM00052">
    <property type="entry name" value="EAL"/>
    <property type="match status" value="1"/>
</dbReference>
<dbReference type="InterPro" id="IPR001633">
    <property type="entry name" value="EAL_dom"/>
</dbReference>
<keyword evidence="1" id="KW-1133">Transmembrane helix</keyword>
<dbReference type="AlphaFoldDB" id="A0A4Q0XVI3"/>
<dbReference type="OrthoDB" id="5372181at2"/>
<gene>
    <name evidence="4" type="ORF">CRV04_04235</name>
</gene>
<keyword evidence="5" id="KW-1185">Reference proteome</keyword>
<organism evidence="4 5">
    <name type="scientific">Candidatus Marinarcus aquaticus</name>
    <dbReference type="NCBI Taxonomy" id="2044504"/>
    <lineage>
        <taxon>Bacteria</taxon>
        <taxon>Pseudomonadati</taxon>
        <taxon>Campylobacterota</taxon>
        <taxon>Epsilonproteobacteria</taxon>
        <taxon>Campylobacterales</taxon>
        <taxon>Arcobacteraceae</taxon>
        <taxon>Candidatus Marinarcus</taxon>
    </lineage>
</organism>
<feature type="transmembrane region" description="Helical" evidence="1">
    <location>
        <begin position="12"/>
        <end position="31"/>
    </location>
</feature>
<dbReference type="PROSITE" id="PS50887">
    <property type="entry name" value="GGDEF"/>
    <property type="match status" value="1"/>
</dbReference>
<evidence type="ECO:0000259" key="2">
    <source>
        <dbReference type="PROSITE" id="PS50883"/>
    </source>
</evidence>
<dbReference type="CDD" id="cd18773">
    <property type="entry name" value="PDC1_HK_sensor"/>
    <property type="match status" value="1"/>
</dbReference>
<dbReference type="InterPro" id="IPR050706">
    <property type="entry name" value="Cyclic-di-GMP_PDE-like"/>
</dbReference>
<dbReference type="InterPro" id="IPR029787">
    <property type="entry name" value="Nucleotide_cyclase"/>
</dbReference>
<dbReference type="InterPro" id="IPR000160">
    <property type="entry name" value="GGDEF_dom"/>
</dbReference>
<keyword evidence="1" id="KW-0812">Transmembrane</keyword>
<evidence type="ECO:0000259" key="3">
    <source>
        <dbReference type="PROSITE" id="PS50887"/>
    </source>
</evidence>